<feature type="transmembrane region" description="Helical" evidence="1">
    <location>
        <begin position="862"/>
        <end position="887"/>
    </location>
</feature>
<dbReference type="EnsemblMetazoa" id="Aqu2.1.30013_001">
    <property type="protein sequence ID" value="Aqu2.1.30013_001"/>
    <property type="gene ID" value="Aqu2.1.30013"/>
</dbReference>
<dbReference type="InterPro" id="IPR009030">
    <property type="entry name" value="Growth_fac_rcpt_cys_sf"/>
</dbReference>
<keyword evidence="1" id="KW-0472">Membrane</keyword>
<keyword evidence="2" id="KW-0732">Signal</keyword>
<dbReference type="SUPFAM" id="SSF57184">
    <property type="entry name" value="Growth factor receptor domain"/>
    <property type="match status" value="1"/>
</dbReference>
<accession>A0A1X7UQG7</accession>
<dbReference type="AlphaFoldDB" id="A0A1X7UQG7"/>
<feature type="transmembrane region" description="Helical" evidence="1">
    <location>
        <begin position="793"/>
        <end position="815"/>
    </location>
</feature>
<feature type="chain" id="PRO_5010877877" evidence="2">
    <location>
        <begin position="22"/>
        <end position="1135"/>
    </location>
</feature>
<feature type="transmembrane region" description="Helical" evidence="1">
    <location>
        <begin position="978"/>
        <end position="1001"/>
    </location>
</feature>
<feature type="transmembrane region" description="Helical" evidence="1">
    <location>
        <begin position="908"/>
        <end position="935"/>
    </location>
</feature>
<dbReference type="InParanoid" id="A0A1X7UQG7"/>
<feature type="transmembrane region" description="Helical" evidence="1">
    <location>
        <begin position="1048"/>
        <end position="1073"/>
    </location>
</feature>
<keyword evidence="1" id="KW-0812">Transmembrane</keyword>
<evidence type="ECO:0000256" key="2">
    <source>
        <dbReference type="SAM" id="SignalP"/>
    </source>
</evidence>
<protein>
    <submittedName>
        <fullName evidence="3">Uncharacterized protein</fullName>
    </submittedName>
</protein>
<evidence type="ECO:0000313" key="3">
    <source>
        <dbReference type="EnsemblMetazoa" id="Aqu2.1.30013_001"/>
    </source>
</evidence>
<organism evidence="3">
    <name type="scientific">Amphimedon queenslandica</name>
    <name type="common">Sponge</name>
    <dbReference type="NCBI Taxonomy" id="400682"/>
    <lineage>
        <taxon>Eukaryota</taxon>
        <taxon>Metazoa</taxon>
        <taxon>Porifera</taxon>
        <taxon>Demospongiae</taxon>
        <taxon>Heteroscleromorpha</taxon>
        <taxon>Haplosclerida</taxon>
        <taxon>Niphatidae</taxon>
        <taxon>Amphimedon</taxon>
    </lineage>
</organism>
<reference evidence="3" key="1">
    <citation type="submission" date="2017-05" db="UniProtKB">
        <authorList>
            <consortium name="EnsemblMetazoa"/>
        </authorList>
    </citation>
    <scope>IDENTIFICATION</scope>
</reference>
<feature type="signal peptide" evidence="2">
    <location>
        <begin position="1"/>
        <end position="21"/>
    </location>
</feature>
<keyword evidence="1" id="KW-1133">Transmembrane helix</keyword>
<feature type="transmembrane region" description="Helical" evidence="1">
    <location>
        <begin position="827"/>
        <end position="847"/>
    </location>
</feature>
<sequence>MKRFLILLLFLSSTLFLPVSTTPASHCQSILEEDSFCTRDPVRIISISINGTDGPHCITDDSVSCKSLNYTLNQINLQASTTNTTWLVLISSDQLISSVIRVTFDIDFSCLILCGDGSVTIFTTTVLSPVLELKSKHNSGNIIISNLTFDFNVKRKAVIQKSVIINAFQNFIMINSFVTKSSDWKMTNIRKNITIISSSFTANHFDRALLELTAPSVYMSKTMFNHSLAQLTDNFISKISTHSQLEELIQIIVTGCSFTKSDHLFTSVISIASNKCKNHFESDNSLISIDTDSTKSTVELENSVFYDNTAIAVSVKFLLAQLTISNSSFEESKGSVFVNSDVNIRSIRAYVSLFSTSQLISVENSQVSFYGDIIIEDNVGTALKGSNSYLTFEEWSSITIRNNTALKGGGLSLSFIKDGLTSVFEIEDTATVEFNSNVALLGGAVYIDLSAIDEIPCSIFELGNISFVNNSALTKGNDVLFDYGPSLPTGNCTLTSYTSQLYYDVHISSIDGSQSRISVFPGQFIRFKSTSTAICEATVYLTCNGRVCPSQILPLSGSKVQLLEKESTVTTDLTINRNISDAFDDIQLHLICQDSHKTLTIDVTDCPLGFFFDSVTATCKCCSESVCDPKYYQCSLVEGEACIKAGNWFGKEEDNGNNDTDHNFIIHLCYYPYCLSGSRCQIKNEESLTFVSLPEAQDEQCLFNKGKKQCKECRDGYHFTYLGVQCVKGANCGWNLLGLILLAIIINVIVGLVWIGIIKFKGGLTFGISLGPLIFIAFGRLEPFGAYEAFEPLEVYFSILSLFILDNSILGYIPACTPISTGVGQQLLNYIGPLVIIAMIVSIVIITNCCPRYSNKMFDNPLQVICLLALVTFWSLARTSNSLLLPLRFGNRMTYFIDPNVNIVSNYTFIWLLVIPIYVSLYIVIIFMILSPFLAKTKRFNTVRMKAVLDVCQSCYKDKWRWCCSLYFGTWIVSTPLITYPASFSLGAAVLIGATVAHFVFQPYSIKWLNVIDTLLLVDLQILCSIVCDQRNVEVITNETAGKSTSRMLILVVYCLCLIPVACYAVFGVWTFLRKICFCKKIKKSVSGSSDEFYVNVTMSENHQLIREKMEPKDLNVSRRSHVMARDSILYDLSL</sequence>
<feature type="transmembrane region" description="Helical" evidence="1">
    <location>
        <begin position="764"/>
        <end position="781"/>
    </location>
</feature>
<evidence type="ECO:0000256" key="1">
    <source>
        <dbReference type="SAM" id="Phobius"/>
    </source>
</evidence>
<feature type="transmembrane region" description="Helical" evidence="1">
    <location>
        <begin position="734"/>
        <end position="757"/>
    </location>
</feature>
<name>A0A1X7UQG7_AMPQE</name>
<proteinExistence type="predicted"/>